<dbReference type="OrthoDB" id="8588792at2"/>
<feature type="compositionally biased region" description="Basic residues" evidence="1">
    <location>
        <begin position="74"/>
        <end position="86"/>
    </location>
</feature>
<reference evidence="3 4" key="1">
    <citation type="submission" date="2017-05" db="EMBL/GenBank/DDBJ databases">
        <title>De novo genome assembly of Deniococcus indicus strain DR1.</title>
        <authorList>
            <person name="Chauhan D."/>
            <person name="Yennamalli R.M."/>
            <person name="Priyadarshini R."/>
        </authorList>
    </citation>
    <scope>NUCLEOTIDE SEQUENCE [LARGE SCALE GENOMIC DNA]</scope>
    <source>
        <strain evidence="3 4">DR1</strain>
    </source>
</reference>
<evidence type="ECO:0000259" key="2">
    <source>
        <dbReference type="Pfam" id="PF05229"/>
    </source>
</evidence>
<evidence type="ECO:0000256" key="1">
    <source>
        <dbReference type="SAM" id="MobiDB-lite"/>
    </source>
</evidence>
<dbReference type="EMBL" id="NHMK01000010">
    <property type="protein sequence ID" value="OWL96823.1"/>
    <property type="molecule type" value="Genomic_DNA"/>
</dbReference>
<comment type="caution">
    <text evidence="3">The sequence shown here is derived from an EMBL/GenBank/DDBJ whole genome shotgun (WGS) entry which is preliminary data.</text>
</comment>
<evidence type="ECO:0000313" key="4">
    <source>
        <dbReference type="Proteomes" id="UP000197208"/>
    </source>
</evidence>
<evidence type="ECO:0000313" key="3">
    <source>
        <dbReference type="EMBL" id="OWL96823.1"/>
    </source>
</evidence>
<organism evidence="3 4">
    <name type="scientific">Deinococcus indicus</name>
    <dbReference type="NCBI Taxonomy" id="223556"/>
    <lineage>
        <taxon>Bacteria</taxon>
        <taxon>Thermotogati</taxon>
        <taxon>Deinococcota</taxon>
        <taxon>Deinococci</taxon>
        <taxon>Deinococcales</taxon>
        <taxon>Deinococcaceae</taxon>
        <taxon>Deinococcus</taxon>
    </lineage>
</organism>
<gene>
    <name evidence="3" type="ORF">CBQ26_07465</name>
</gene>
<feature type="domain" description="Spore coat protein U/FanG" evidence="2">
    <location>
        <begin position="227"/>
        <end position="365"/>
    </location>
</feature>
<protein>
    <recommendedName>
        <fullName evidence="2">Spore coat protein U/FanG domain-containing protein</fullName>
    </recommendedName>
</protein>
<feature type="compositionally biased region" description="Basic residues" evidence="1">
    <location>
        <begin position="163"/>
        <end position="178"/>
    </location>
</feature>
<dbReference type="InterPro" id="IPR007893">
    <property type="entry name" value="Spore_coat_U/FanG"/>
</dbReference>
<accession>A0A246BMD3</accession>
<feature type="compositionally biased region" description="Basic residues" evidence="1">
    <location>
        <begin position="1"/>
        <end position="10"/>
    </location>
</feature>
<dbReference type="Pfam" id="PF05229">
    <property type="entry name" value="SCPU"/>
    <property type="match status" value="1"/>
</dbReference>
<proteinExistence type="predicted"/>
<dbReference type="AlphaFoldDB" id="A0A246BMD3"/>
<feature type="region of interest" description="Disordered" evidence="1">
    <location>
        <begin position="1"/>
        <end position="200"/>
    </location>
</feature>
<dbReference type="Proteomes" id="UP000197208">
    <property type="component" value="Unassembled WGS sequence"/>
</dbReference>
<dbReference type="SMART" id="SM00972">
    <property type="entry name" value="SCPU"/>
    <property type="match status" value="1"/>
</dbReference>
<sequence>MERLVPRRHPPGPGRDRQRQRTGLAAPERHARPARHAGRRAGHHPDPDPDARPAAQRVQRAAPGAGGSAGRAAQRQRRQRHERRAGRGAPAVPVRSGVPDGWRRHRPAAAGRHGPSGKRARAAGPRDRAGRGPERRAAARTAAPPARPAGRGGHAARAAGPAARRRFRARPGRPRRRPAARDPARRGAANLRVGTSRGAPVPLTSARRCLRWRRSLTLVVSTLCGGAQAAVTCLLSASPLSFGTYDATRLTPTAASAPISVSCRATSLLDPLTVPFQVALGAGQGGSYAAQAMLGNPSGRLNYGLFTPLGARWGNGSDGTSTAGGVVLLPALLGSLGASLLTVNGVIPAGQRPFAGTYSDAVTITVEF</sequence>
<feature type="compositionally biased region" description="Low complexity" evidence="1">
    <location>
        <begin position="52"/>
        <end position="63"/>
    </location>
</feature>
<keyword evidence="4" id="KW-1185">Reference proteome</keyword>
<feature type="compositionally biased region" description="Basic residues" evidence="1">
    <location>
        <begin position="32"/>
        <end position="42"/>
    </location>
</feature>
<feature type="compositionally biased region" description="Basic and acidic residues" evidence="1">
    <location>
        <begin position="124"/>
        <end position="137"/>
    </location>
</feature>
<name>A0A246BMD3_9DEIO</name>